<sequence>MCETPSYSTPDELLMGIKSTRFTIRRAIDRRQRDNARWSSIKIIGYFNPKFINGLWSASFTGIIYLDRVHEVNFLNVIDPLVSVRLQRFPNCVVKNDIHGVLHHSINNTRGVEPCDPITLSTYYNAVHRYGGFKCLVFRRGFQS</sequence>
<organism evidence="1 2">
    <name type="scientific">Methylobacterium radiotolerans</name>
    <dbReference type="NCBI Taxonomy" id="31998"/>
    <lineage>
        <taxon>Bacteria</taxon>
        <taxon>Pseudomonadati</taxon>
        <taxon>Pseudomonadota</taxon>
        <taxon>Alphaproteobacteria</taxon>
        <taxon>Hyphomicrobiales</taxon>
        <taxon>Methylobacteriaceae</taxon>
        <taxon>Methylobacterium</taxon>
    </lineage>
</organism>
<dbReference type="Proteomes" id="UP001549119">
    <property type="component" value="Unassembled WGS sequence"/>
</dbReference>
<proteinExistence type="predicted"/>
<gene>
    <name evidence="1" type="ORF">ABIC20_007113</name>
</gene>
<evidence type="ECO:0000313" key="2">
    <source>
        <dbReference type="Proteomes" id="UP001549119"/>
    </source>
</evidence>
<keyword evidence="2" id="KW-1185">Reference proteome</keyword>
<name>A0ABV2NT72_9HYPH</name>
<accession>A0ABV2NT72</accession>
<comment type="caution">
    <text evidence="1">The sequence shown here is derived from an EMBL/GenBank/DDBJ whole genome shotgun (WGS) entry which is preliminary data.</text>
</comment>
<evidence type="ECO:0000313" key="1">
    <source>
        <dbReference type="EMBL" id="MET3869728.1"/>
    </source>
</evidence>
<dbReference type="EMBL" id="JBEPNW010000004">
    <property type="protein sequence ID" value="MET3869728.1"/>
    <property type="molecule type" value="Genomic_DNA"/>
</dbReference>
<protein>
    <submittedName>
        <fullName evidence="1">Uncharacterized protein</fullName>
    </submittedName>
</protein>
<reference evidence="1 2" key="1">
    <citation type="submission" date="2024-06" db="EMBL/GenBank/DDBJ databases">
        <title>Genomics of switchgrass bacterial isolates.</title>
        <authorList>
            <person name="Shade A."/>
        </authorList>
    </citation>
    <scope>NUCLEOTIDE SEQUENCE [LARGE SCALE GENOMIC DNA]</scope>
    <source>
        <strain evidence="1 2">PvP084</strain>
    </source>
</reference>
<dbReference type="RefSeq" id="WP_209650975.1">
    <property type="nucleotide sequence ID" value="NZ_JBEPNV010000007.1"/>
</dbReference>